<sequence>MEIAHTTSATRGFAIIFVLGPPGAGKGTLCAHLGQTHNLAHYSVGDGLRSWMRENRTTALAIRIQDKLDNQGFLTSHDLNPFICLAIKDAINREEPKYQGILIDGFPRCVEQLESFNTWPFQDELPLTPMRDGRTGENAKPDVVLRLDVTKENAKARYLARARDSNDSRDKFERRFAEYETETIPVEEAYRQRGILIDVSIK</sequence>
<dbReference type="SUPFAM" id="SSF52540">
    <property type="entry name" value="P-loop containing nucleoside triphosphate hydrolases"/>
    <property type="match status" value="1"/>
</dbReference>
<evidence type="ECO:0000313" key="5">
    <source>
        <dbReference type="EMBL" id="KAK6949192.1"/>
    </source>
</evidence>
<dbReference type="PROSITE" id="PS00113">
    <property type="entry name" value="ADENYLATE_KINASE"/>
    <property type="match status" value="1"/>
</dbReference>
<dbReference type="CDD" id="cd01428">
    <property type="entry name" value="ADK"/>
    <property type="match status" value="1"/>
</dbReference>
<dbReference type="GO" id="GO:0005524">
    <property type="term" value="F:ATP binding"/>
    <property type="evidence" value="ECO:0007669"/>
    <property type="project" value="InterPro"/>
</dbReference>
<dbReference type="InterPro" id="IPR000850">
    <property type="entry name" value="Adenylat/UMP-CMP_kin"/>
</dbReference>
<reference evidence="5 6" key="1">
    <citation type="journal article" date="2024" name="Front Chem Biol">
        <title>Unveiling the potential of Daldinia eschscholtzii MFLUCC 19-0629 through bioactivity and bioinformatics studies for enhanced sustainable agriculture production.</title>
        <authorList>
            <person name="Brooks S."/>
            <person name="Weaver J.A."/>
            <person name="Klomchit A."/>
            <person name="Alharthi S.A."/>
            <person name="Onlamun T."/>
            <person name="Nurani R."/>
            <person name="Vong T.K."/>
            <person name="Alberti F."/>
            <person name="Greco C."/>
        </authorList>
    </citation>
    <scope>NUCLEOTIDE SEQUENCE [LARGE SCALE GENOMIC DNA]</scope>
    <source>
        <strain evidence="5">MFLUCC 19-0629</strain>
    </source>
</reference>
<dbReference type="InterPro" id="IPR033690">
    <property type="entry name" value="Adenylat_kinase_CS"/>
</dbReference>
<dbReference type="GO" id="GO:0019205">
    <property type="term" value="F:nucleobase-containing compound kinase activity"/>
    <property type="evidence" value="ECO:0007669"/>
    <property type="project" value="InterPro"/>
</dbReference>
<comment type="caution">
    <text evidence="5">The sequence shown here is derived from an EMBL/GenBank/DDBJ whole genome shotgun (WGS) entry which is preliminary data.</text>
</comment>
<comment type="similarity">
    <text evidence="4">Belongs to the adenylate kinase family.</text>
</comment>
<evidence type="ECO:0000256" key="4">
    <source>
        <dbReference type="RuleBase" id="RU003330"/>
    </source>
</evidence>
<dbReference type="Pfam" id="PF00406">
    <property type="entry name" value="ADK"/>
    <property type="match status" value="1"/>
</dbReference>
<dbReference type="PRINTS" id="PR00094">
    <property type="entry name" value="ADENYLTKNASE"/>
</dbReference>
<name>A0AAX6MAG9_9PEZI</name>
<dbReference type="EMBL" id="JBANMG010000009">
    <property type="protein sequence ID" value="KAK6949192.1"/>
    <property type="molecule type" value="Genomic_DNA"/>
</dbReference>
<dbReference type="PANTHER" id="PTHR23359">
    <property type="entry name" value="NUCLEOTIDE KINASE"/>
    <property type="match status" value="1"/>
</dbReference>
<keyword evidence="6" id="KW-1185">Reference proteome</keyword>
<organism evidence="5 6">
    <name type="scientific">Daldinia eschscholtzii</name>
    <dbReference type="NCBI Taxonomy" id="292717"/>
    <lineage>
        <taxon>Eukaryota</taxon>
        <taxon>Fungi</taxon>
        <taxon>Dikarya</taxon>
        <taxon>Ascomycota</taxon>
        <taxon>Pezizomycotina</taxon>
        <taxon>Sordariomycetes</taxon>
        <taxon>Xylariomycetidae</taxon>
        <taxon>Xylariales</taxon>
        <taxon>Hypoxylaceae</taxon>
        <taxon>Daldinia</taxon>
    </lineage>
</organism>
<keyword evidence="2" id="KW-0547">Nucleotide-binding</keyword>
<evidence type="ECO:0008006" key="7">
    <source>
        <dbReference type="Google" id="ProtNLM"/>
    </source>
</evidence>
<accession>A0AAX6MAG9</accession>
<keyword evidence="3 4" id="KW-0418">Kinase</keyword>
<evidence type="ECO:0000313" key="6">
    <source>
        <dbReference type="Proteomes" id="UP001369815"/>
    </source>
</evidence>
<evidence type="ECO:0000256" key="3">
    <source>
        <dbReference type="ARBA" id="ARBA00022777"/>
    </source>
</evidence>
<proteinExistence type="inferred from homology"/>
<dbReference type="AlphaFoldDB" id="A0AAX6MAG9"/>
<dbReference type="Gene3D" id="3.40.50.300">
    <property type="entry name" value="P-loop containing nucleotide triphosphate hydrolases"/>
    <property type="match status" value="1"/>
</dbReference>
<dbReference type="Proteomes" id="UP001369815">
    <property type="component" value="Unassembled WGS sequence"/>
</dbReference>
<dbReference type="InterPro" id="IPR027417">
    <property type="entry name" value="P-loop_NTPase"/>
</dbReference>
<dbReference type="GO" id="GO:0006139">
    <property type="term" value="P:nucleobase-containing compound metabolic process"/>
    <property type="evidence" value="ECO:0007669"/>
    <property type="project" value="InterPro"/>
</dbReference>
<evidence type="ECO:0000256" key="2">
    <source>
        <dbReference type="ARBA" id="ARBA00022741"/>
    </source>
</evidence>
<protein>
    <recommendedName>
        <fullName evidence="7">Adenylate kinase</fullName>
    </recommendedName>
</protein>
<gene>
    <name evidence="5" type="ORF">Daesc_009266</name>
</gene>
<keyword evidence="1 4" id="KW-0808">Transferase</keyword>
<evidence type="ECO:0000256" key="1">
    <source>
        <dbReference type="ARBA" id="ARBA00022679"/>
    </source>
</evidence>